<name>A0A2R8BSC0_9RHOB</name>
<gene>
    <name evidence="2" type="ORF">PAA8504_00843</name>
</gene>
<dbReference type="EMBL" id="ONZF01000002">
    <property type="protein sequence ID" value="SPJ23038.1"/>
    <property type="molecule type" value="Genomic_DNA"/>
</dbReference>
<reference evidence="2 3" key="1">
    <citation type="submission" date="2018-03" db="EMBL/GenBank/DDBJ databases">
        <authorList>
            <person name="Keele B.F."/>
        </authorList>
    </citation>
    <scope>NUCLEOTIDE SEQUENCE [LARGE SCALE GENOMIC DNA]</scope>
    <source>
        <strain evidence="2 3">CECT 8504</strain>
    </source>
</reference>
<dbReference type="AlphaFoldDB" id="A0A2R8BSC0"/>
<feature type="region of interest" description="Disordered" evidence="1">
    <location>
        <begin position="185"/>
        <end position="207"/>
    </location>
</feature>
<proteinExistence type="predicted"/>
<feature type="compositionally biased region" description="Polar residues" evidence="1">
    <location>
        <begin position="73"/>
        <end position="82"/>
    </location>
</feature>
<evidence type="ECO:0000256" key="1">
    <source>
        <dbReference type="SAM" id="MobiDB-lite"/>
    </source>
</evidence>
<protein>
    <submittedName>
        <fullName evidence="2">Uncharacterized protein</fullName>
    </submittedName>
</protein>
<sequence>MPHRLRAQGQFPTFGFGRLSESFAVIGRVSGNRTIHPFERLPSKDGSISRVWHHPGRAKKPYFWADSGHSLPSGQSMPSQWATPALSGPGEPGVHCDRPFMSVPRTKRIRVRNPVLGNQGQTCEPTLRHHAQRADQISIWCHIGPEAAQRTSHEPAFTYFLNLTPGVHVSAKLRRDTSPKFFRQMPVQGDRPRCFRPMSAPFAMNRT</sequence>
<accession>A0A2R8BSC0</accession>
<evidence type="ECO:0000313" key="3">
    <source>
        <dbReference type="Proteomes" id="UP000244912"/>
    </source>
</evidence>
<feature type="region of interest" description="Disordered" evidence="1">
    <location>
        <begin position="73"/>
        <end position="92"/>
    </location>
</feature>
<organism evidence="2 3">
    <name type="scientific">Palleronia abyssalis</name>
    <dbReference type="NCBI Taxonomy" id="1501240"/>
    <lineage>
        <taxon>Bacteria</taxon>
        <taxon>Pseudomonadati</taxon>
        <taxon>Pseudomonadota</taxon>
        <taxon>Alphaproteobacteria</taxon>
        <taxon>Rhodobacterales</taxon>
        <taxon>Roseobacteraceae</taxon>
        <taxon>Palleronia</taxon>
    </lineage>
</organism>
<keyword evidence="3" id="KW-1185">Reference proteome</keyword>
<evidence type="ECO:0000313" key="2">
    <source>
        <dbReference type="EMBL" id="SPJ23038.1"/>
    </source>
</evidence>
<dbReference type="Proteomes" id="UP000244912">
    <property type="component" value="Unassembled WGS sequence"/>
</dbReference>